<keyword evidence="2" id="KW-1185">Reference proteome</keyword>
<comment type="caution">
    <text evidence="1">The sequence shown here is derived from an EMBL/GenBank/DDBJ whole genome shotgun (WGS) entry which is preliminary data.</text>
</comment>
<evidence type="ECO:0000313" key="1">
    <source>
        <dbReference type="EMBL" id="MBZ5488386.1"/>
    </source>
</evidence>
<name>A0ACC5VW04_9GAMM</name>
<dbReference type="Proteomes" id="UP001319846">
    <property type="component" value="Unassembled WGS sequence"/>
</dbReference>
<proteinExistence type="predicted"/>
<dbReference type="EMBL" id="JABYQT010000007">
    <property type="protein sequence ID" value="MBZ5488386.1"/>
    <property type="molecule type" value="Genomic_DNA"/>
</dbReference>
<accession>A0ACC5VW04</accession>
<organism evidence="1 2">
    <name type="scientific">Vreelandella aquamarina</name>
    <dbReference type="NCBI Taxonomy" id="77097"/>
    <lineage>
        <taxon>Bacteria</taxon>
        <taxon>Pseudomonadati</taxon>
        <taxon>Pseudomonadota</taxon>
        <taxon>Gammaproteobacteria</taxon>
        <taxon>Oceanospirillales</taxon>
        <taxon>Halomonadaceae</taxon>
        <taxon>Vreelandella</taxon>
    </lineage>
</organism>
<sequence length="132" mass="13379">MAGRAVKVAGFGYRSAATLGSLEQALDQLIERFGAVDRLAAASSKQALVQALGQRRGLGVIVVADSALSNACTLTHSPRSVQARGTGSVAEATALLAAGPHARLLAPRLVSQDRKATAALAQSVSSRSGVDS</sequence>
<reference evidence="1" key="1">
    <citation type="submission" date="2020-06" db="EMBL/GenBank/DDBJ databases">
        <title>Whole Genome Sequence of Halomonas aquamarina MB598.</title>
        <authorList>
            <person name="Pervaiz M."/>
            <person name="Fariq A."/>
            <person name="Yasmin A."/>
            <person name="Welch M."/>
        </authorList>
    </citation>
    <scope>NUCLEOTIDE SEQUENCE</scope>
    <source>
        <strain evidence="1">MB598</strain>
    </source>
</reference>
<gene>
    <name evidence="1" type="ORF">HW452_12715</name>
</gene>
<evidence type="ECO:0000313" key="2">
    <source>
        <dbReference type="Proteomes" id="UP001319846"/>
    </source>
</evidence>
<protein>
    <submittedName>
        <fullName evidence="1">Cobalamin biosynthesis protein</fullName>
    </submittedName>
</protein>